<dbReference type="EMBL" id="BARV01030826">
    <property type="protein sequence ID" value="GAI32661.1"/>
    <property type="molecule type" value="Genomic_DNA"/>
</dbReference>
<evidence type="ECO:0000313" key="1">
    <source>
        <dbReference type="EMBL" id="GAI32661.1"/>
    </source>
</evidence>
<reference evidence="1" key="1">
    <citation type="journal article" date="2014" name="Front. Microbiol.">
        <title>High frequency of phylogenetically diverse reductive dehalogenase-homologous genes in deep subseafloor sedimentary metagenomes.</title>
        <authorList>
            <person name="Kawai M."/>
            <person name="Futagami T."/>
            <person name="Toyoda A."/>
            <person name="Takaki Y."/>
            <person name="Nishi S."/>
            <person name="Hori S."/>
            <person name="Arai W."/>
            <person name="Tsubouchi T."/>
            <person name="Morono Y."/>
            <person name="Uchiyama I."/>
            <person name="Ito T."/>
            <person name="Fujiyama A."/>
            <person name="Inagaki F."/>
            <person name="Takami H."/>
        </authorList>
    </citation>
    <scope>NUCLEOTIDE SEQUENCE</scope>
    <source>
        <strain evidence="1">Expedition CK06-06</strain>
    </source>
</reference>
<protein>
    <submittedName>
        <fullName evidence="1">Uncharacterized protein</fullName>
    </submittedName>
</protein>
<dbReference type="AlphaFoldDB" id="X1NR20"/>
<gene>
    <name evidence="1" type="ORF">S06H3_48896</name>
</gene>
<proteinExistence type="predicted"/>
<feature type="non-terminal residue" evidence="1">
    <location>
        <position position="115"/>
    </location>
</feature>
<sequence length="115" mass="12608">MAKLKAPLMSLGASGAIGKTLVFFPWKGLDCAREFVIPANPKSTKQVTQRNLLTAAVAEFHAALYDEDDVTAWKLFASTFPTPRTGFNAMCRAHIMQALGDGTWVRMHDVTIVPK</sequence>
<accession>X1NR20</accession>
<name>X1NR20_9ZZZZ</name>
<organism evidence="1">
    <name type="scientific">marine sediment metagenome</name>
    <dbReference type="NCBI Taxonomy" id="412755"/>
    <lineage>
        <taxon>unclassified sequences</taxon>
        <taxon>metagenomes</taxon>
        <taxon>ecological metagenomes</taxon>
    </lineage>
</organism>
<comment type="caution">
    <text evidence="1">The sequence shown here is derived from an EMBL/GenBank/DDBJ whole genome shotgun (WGS) entry which is preliminary data.</text>
</comment>